<name>A0ACB9W2J1_CHAAC</name>
<sequence length="122" mass="13523">NLLSTDYVERHYGEDGKLSENMGGEHCYYHGRVRGLPGSWAALSTCHGLRGMFSNGNFSYGIEPVGSGEEHSVYRMPDIDLFPPPCPGRPRFIFTPKKLHDETPQSLSPEQSISSLPDALQV</sequence>
<evidence type="ECO:0000313" key="2">
    <source>
        <dbReference type="Proteomes" id="UP001057452"/>
    </source>
</evidence>
<comment type="caution">
    <text evidence="1">The sequence shown here is derived from an EMBL/GenBank/DDBJ whole genome shotgun (WGS) entry which is preliminary data.</text>
</comment>
<proteinExistence type="predicted"/>
<reference evidence="1" key="1">
    <citation type="submission" date="2022-05" db="EMBL/GenBank/DDBJ databases">
        <title>Chromosome-level genome of Chaenocephalus aceratus.</title>
        <authorList>
            <person name="Park H."/>
        </authorList>
    </citation>
    <scope>NUCLEOTIDE SEQUENCE</scope>
    <source>
        <strain evidence="1">KU_202001</strain>
    </source>
</reference>
<dbReference type="EMBL" id="CM043803">
    <property type="protein sequence ID" value="KAI4807222.1"/>
    <property type="molecule type" value="Genomic_DNA"/>
</dbReference>
<feature type="non-terminal residue" evidence="1">
    <location>
        <position position="1"/>
    </location>
</feature>
<keyword evidence="2" id="KW-1185">Reference proteome</keyword>
<evidence type="ECO:0000313" key="1">
    <source>
        <dbReference type="EMBL" id="KAI4807222.1"/>
    </source>
</evidence>
<accession>A0ACB9W2J1</accession>
<dbReference type="Proteomes" id="UP001057452">
    <property type="component" value="Chromosome 19"/>
</dbReference>
<gene>
    <name evidence="1" type="ORF">KUCAC02_027044</name>
</gene>
<organism evidence="1 2">
    <name type="scientific">Chaenocephalus aceratus</name>
    <name type="common">Blackfin icefish</name>
    <name type="synonym">Chaenichthys aceratus</name>
    <dbReference type="NCBI Taxonomy" id="36190"/>
    <lineage>
        <taxon>Eukaryota</taxon>
        <taxon>Metazoa</taxon>
        <taxon>Chordata</taxon>
        <taxon>Craniata</taxon>
        <taxon>Vertebrata</taxon>
        <taxon>Euteleostomi</taxon>
        <taxon>Actinopterygii</taxon>
        <taxon>Neopterygii</taxon>
        <taxon>Teleostei</taxon>
        <taxon>Neoteleostei</taxon>
        <taxon>Acanthomorphata</taxon>
        <taxon>Eupercaria</taxon>
        <taxon>Perciformes</taxon>
        <taxon>Notothenioidei</taxon>
        <taxon>Channichthyidae</taxon>
        <taxon>Chaenocephalus</taxon>
    </lineage>
</organism>
<protein>
    <submittedName>
        <fullName evidence="1">Uncharacterized protein</fullName>
    </submittedName>
</protein>